<gene>
    <name evidence="2" type="ORF">R3P94_00035</name>
    <name evidence="3" type="ORF">R3Q15_00035</name>
</gene>
<evidence type="ECO:0000313" key="5">
    <source>
        <dbReference type="Proteomes" id="UP001185922"/>
    </source>
</evidence>
<feature type="compositionally biased region" description="Acidic residues" evidence="1">
    <location>
        <begin position="510"/>
        <end position="521"/>
    </location>
</feature>
<protein>
    <submittedName>
        <fullName evidence="3">Uncharacterized protein</fullName>
    </submittedName>
</protein>
<evidence type="ECO:0000313" key="4">
    <source>
        <dbReference type="Proteomes" id="UP001185779"/>
    </source>
</evidence>
<comment type="caution">
    <text evidence="3">The sequence shown here is derived from an EMBL/GenBank/DDBJ whole genome shotgun (WGS) entry which is preliminary data.</text>
</comment>
<dbReference type="Proteomes" id="UP001185779">
    <property type="component" value="Unassembled WGS sequence"/>
</dbReference>
<name>A0AAE4R269_9ACTN</name>
<sequence>MSMHLTKRSKILVAIVGVVAILGVIAQATGVLAAWNDKVWGNSSFTRAANLEGYARSTTAHAYTDRAITSGEFTATNATHTHVNPGSSLVPSATGWTHASSTGILLLGTVAADGRSSATYTMNGSVVTATSASNAKNIELFPTGFASVLNTDNSQYSASVSCSSNNWGGTVSTNAVAPAGGNFRVGLTNSYAVPSANQTTTIDSLAVGFRVQGTLKSVVTTTAKHALSTLILDVDIKTAITLTTVWTVTVQFVRAECGIGEPLPSAGVQSAAARMARLAPSSSSTETSESAASSSVESSEPASPDSESASSGSESSSAADSESKGSSSATPSTGESADAPVLKEGTTTPTVVEIGSRFPVIATDGADLGTATLQKIESTAPSDGAQATIAVEMTVTTSDAKGDGRLSSIAWDDFAPLVGGVQQAAGQATAEGPPLPAHLEPGGTYTGWVAFTAPSAAGSAIWTPSGTSGFTFVLPEPTVPVTSTTSQPAPVAEAPETSAPETSELTADAPEADASEPEDSDPVPTAEKAGSRSGSEDSADAE</sequence>
<feature type="region of interest" description="Disordered" evidence="1">
    <location>
        <begin position="277"/>
        <end position="350"/>
    </location>
</feature>
<dbReference type="Proteomes" id="UP001185922">
    <property type="component" value="Unassembled WGS sequence"/>
</dbReference>
<feature type="compositionally biased region" description="Low complexity" evidence="1">
    <location>
        <begin position="281"/>
        <end position="329"/>
    </location>
</feature>
<dbReference type="EMBL" id="JAWLKI010000001">
    <property type="protein sequence ID" value="MDV6305749.1"/>
    <property type="molecule type" value="Genomic_DNA"/>
</dbReference>
<feature type="region of interest" description="Disordered" evidence="1">
    <location>
        <begin position="481"/>
        <end position="542"/>
    </location>
</feature>
<organism evidence="3 5">
    <name type="scientific">Gordonia amicalis</name>
    <dbReference type="NCBI Taxonomy" id="89053"/>
    <lineage>
        <taxon>Bacteria</taxon>
        <taxon>Bacillati</taxon>
        <taxon>Actinomycetota</taxon>
        <taxon>Actinomycetes</taxon>
        <taxon>Mycobacteriales</taxon>
        <taxon>Gordoniaceae</taxon>
        <taxon>Gordonia</taxon>
    </lineage>
</organism>
<dbReference type="AlphaFoldDB" id="A0AAE4R269"/>
<evidence type="ECO:0000256" key="1">
    <source>
        <dbReference type="SAM" id="MobiDB-lite"/>
    </source>
</evidence>
<proteinExistence type="predicted"/>
<dbReference type="RefSeq" id="WP_081712425.1">
    <property type="nucleotide sequence ID" value="NZ_CP096596.1"/>
</dbReference>
<reference evidence="3 4" key="1">
    <citation type="submission" date="2023-10" db="EMBL/GenBank/DDBJ databases">
        <title>Development of a sustainable strategy for remediation of hydrocarbon-contaminated territories based on the waste exchange concept.</title>
        <authorList>
            <person name="Krivoruchko A."/>
        </authorList>
    </citation>
    <scope>NUCLEOTIDE SEQUENCE</scope>
    <source>
        <strain evidence="2 4">IEGM 1266</strain>
        <strain evidence="3">IEGM 1279</strain>
    </source>
</reference>
<evidence type="ECO:0000313" key="3">
    <source>
        <dbReference type="EMBL" id="MDV6310303.1"/>
    </source>
</evidence>
<evidence type="ECO:0000313" key="2">
    <source>
        <dbReference type="EMBL" id="MDV6305749.1"/>
    </source>
</evidence>
<dbReference type="EMBL" id="JAWLKH010000001">
    <property type="protein sequence ID" value="MDV6310303.1"/>
    <property type="molecule type" value="Genomic_DNA"/>
</dbReference>
<accession>A0AAE4R269</accession>
<keyword evidence="4" id="KW-1185">Reference proteome</keyword>
<feature type="compositionally biased region" description="Low complexity" evidence="1">
    <location>
        <begin position="481"/>
        <end position="491"/>
    </location>
</feature>